<dbReference type="InterPro" id="IPR029149">
    <property type="entry name" value="Creatin/AminoP/Spt16_N"/>
</dbReference>
<gene>
    <name evidence="7" type="ORF">HERILL_LOCUS10834</name>
</gene>
<dbReference type="Pfam" id="PF05195">
    <property type="entry name" value="AMP_N"/>
    <property type="match status" value="1"/>
</dbReference>
<organism evidence="7 8">
    <name type="scientific">Hermetia illucens</name>
    <name type="common">Black soldier fly</name>
    <dbReference type="NCBI Taxonomy" id="343691"/>
    <lineage>
        <taxon>Eukaryota</taxon>
        <taxon>Metazoa</taxon>
        <taxon>Ecdysozoa</taxon>
        <taxon>Arthropoda</taxon>
        <taxon>Hexapoda</taxon>
        <taxon>Insecta</taxon>
        <taxon>Pterygota</taxon>
        <taxon>Neoptera</taxon>
        <taxon>Endopterygota</taxon>
        <taxon>Diptera</taxon>
        <taxon>Brachycera</taxon>
        <taxon>Stratiomyomorpha</taxon>
        <taxon>Stratiomyidae</taxon>
        <taxon>Hermetiinae</taxon>
        <taxon>Hermetia</taxon>
    </lineage>
</organism>
<dbReference type="InterPro" id="IPR052433">
    <property type="entry name" value="X-Pro_dipept-like"/>
</dbReference>
<dbReference type="SMART" id="SM01011">
    <property type="entry name" value="AMP_N"/>
    <property type="match status" value="1"/>
</dbReference>
<dbReference type="Gene3D" id="3.40.350.10">
    <property type="entry name" value="Creatinase/prolidase N-terminal domain"/>
    <property type="match status" value="1"/>
</dbReference>
<evidence type="ECO:0000256" key="3">
    <source>
        <dbReference type="ARBA" id="ARBA00022801"/>
    </source>
</evidence>
<evidence type="ECO:0000256" key="2">
    <source>
        <dbReference type="ARBA" id="ARBA00022723"/>
    </source>
</evidence>
<dbReference type="OrthoDB" id="10261878at2759"/>
<evidence type="ECO:0000256" key="1">
    <source>
        <dbReference type="ARBA" id="ARBA00022670"/>
    </source>
</evidence>
<accession>A0A7R8YXR7</accession>
<reference evidence="7 8" key="1">
    <citation type="submission" date="2020-11" db="EMBL/GenBank/DDBJ databases">
        <authorList>
            <person name="Wallbank WR R."/>
            <person name="Pardo Diaz C."/>
            <person name="Kozak K."/>
            <person name="Martin S."/>
            <person name="Jiggins C."/>
            <person name="Moest M."/>
            <person name="Warren A I."/>
            <person name="Generalovic N T."/>
            <person name="Byers J.R.P. K."/>
            <person name="Montejo-Kovacevich G."/>
            <person name="Yen C E."/>
        </authorList>
    </citation>
    <scope>NUCLEOTIDE SEQUENCE [LARGE SCALE GENOMIC DNA]</scope>
</reference>
<evidence type="ECO:0000313" key="8">
    <source>
        <dbReference type="Proteomes" id="UP000594454"/>
    </source>
</evidence>
<proteinExistence type="predicted"/>
<evidence type="ECO:0000259" key="6">
    <source>
        <dbReference type="SMART" id="SM01011"/>
    </source>
</evidence>
<evidence type="ECO:0000256" key="4">
    <source>
        <dbReference type="ARBA" id="ARBA00022997"/>
    </source>
</evidence>
<keyword evidence="4" id="KW-0224">Dipeptidase</keyword>
<feature type="domain" description="Aminopeptidase P N-terminal" evidence="6">
    <location>
        <begin position="14"/>
        <end position="152"/>
    </location>
</feature>
<evidence type="ECO:0000256" key="5">
    <source>
        <dbReference type="ARBA" id="ARBA00023049"/>
    </source>
</evidence>
<dbReference type="SUPFAM" id="SSF53092">
    <property type="entry name" value="Creatinase/prolidase N-terminal domain"/>
    <property type="match status" value="1"/>
</dbReference>
<sequence length="156" mass="17954">MPAVFQMGPNTLAVPMKLFKNNRLRVVEQLQKHPKVDDRTYILLEGGKDISLYDTDVDHVFRQESYFNYLFGAKEPGCYGAINVRTGHSTLFVPHLPEEYAIWMGRLHTLQDFKDKYEVDEVVYADEIAKYFEKANPSVLLTLVSIKHALFALILS</sequence>
<dbReference type="GO" id="GO:0006508">
    <property type="term" value="P:proteolysis"/>
    <property type="evidence" value="ECO:0007669"/>
    <property type="project" value="UniProtKB-KW"/>
</dbReference>
<keyword evidence="8" id="KW-1185">Reference proteome</keyword>
<dbReference type="PANTHER" id="PTHR48480">
    <property type="match status" value="1"/>
</dbReference>
<dbReference type="GO" id="GO:0030145">
    <property type="term" value="F:manganese ion binding"/>
    <property type="evidence" value="ECO:0007669"/>
    <property type="project" value="InterPro"/>
</dbReference>
<dbReference type="InterPro" id="IPR007865">
    <property type="entry name" value="Aminopep_P_N"/>
</dbReference>
<name>A0A7R8YXR7_HERIL</name>
<keyword evidence="1" id="KW-0645">Protease</keyword>
<dbReference type="GO" id="GO:0016805">
    <property type="term" value="F:dipeptidase activity"/>
    <property type="evidence" value="ECO:0007669"/>
    <property type="project" value="UniProtKB-KW"/>
</dbReference>
<keyword evidence="2" id="KW-0479">Metal-binding</keyword>
<keyword evidence="5" id="KW-0482">Metalloprotease</keyword>
<protein>
    <recommendedName>
        <fullName evidence="6">Aminopeptidase P N-terminal domain-containing protein</fullName>
    </recommendedName>
</protein>
<dbReference type="InParanoid" id="A0A7R8YXR7"/>
<dbReference type="PANTHER" id="PTHR48480:SF2">
    <property type="entry name" value="PEPTIDASE D"/>
    <property type="match status" value="1"/>
</dbReference>
<keyword evidence="3" id="KW-0378">Hydrolase</keyword>
<dbReference type="GO" id="GO:0070006">
    <property type="term" value="F:metalloaminopeptidase activity"/>
    <property type="evidence" value="ECO:0007669"/>
    <property type="project" value="InterPro"/>
</dbReference>
<dbReference type="EMBL" id="LR899012">
    <property type="protein sequence ID" value="CAD7088187.1"/>
    <property type="molecule type" value="Genomic_DNA"/>
</dbReference>
<evidence type="ECO:0000313" key="7">
    <source>
        <dbReference type="EMBL" id="CAD7088187.1"/>
    </source>
</evidence>
<dbReference type="AlphaFoldDB" id="A0A7R8YXR7"/>
<dbReference type="Proteomes" id="UP000594454">
    <property type="component" value="Chromosome 4"/>
</dbReference>